<feature type="compositionally biased region" description="Polar residues" evidence="1">
    <location>
        <begin position="35"/>
        <end position="47"/>
    </location>
</feature>
<name>A0A5C3QYM8_9AGAR</name>
<reference evidence="2 3" key="1">
    <citation type="journal article" date="2019" name="Nat. Ecol. Evol.">
        <title>Megaphylogeny resolves global patterns of mushroom evolution.</title>
        <authorList>
            <person name="Varga T."/>
            <person name="Krizsan K."/>
            <person name="Foldi C."/>
            <person name="Dima B."/>
            <person name="Sanchez-Garcia M."/>
            <person name="Sanchez-Ramirez S."/>
            <person name="Szollosi G.J."/>
            <person name="Szarkandi J.G."/>
            <person name="Papp V."/>
            <person name="Albert L."/>
            <person name="Andreopoulos W."/>
            <person name="Angelini C."/>
            <person name="Antonin V."/>
            <person name="Barry K.W."/>
            <person name="Bougher N.L."/>
            <person name="Buchanan P."/>
            <person name="Buyck B."/>
            <person name="Bense V."/>
            <person name="Catcheside P."/>
            <person name="Chovatia M."/>
            <person name="Cooper J."/>
            <person name="Damon W."/>
            <person name="Desjardin D."/>
            <person name="Finy P."/>
            <person name="Geml J."/>
            <person name="Haridas S."/>
            <person name="Hughes K."/>
            <person name="Justo A."/>
            <person name="Karasinski D."/>
            <person name="Kautmanova I."/>
            <person name="Kiss B."/>
            <person name="Kocsube S."/>
            <person name="Kotiranta H."/>
            <person name="LaButti K.M."/>
            <person name="Lechner B.E."/>
            <person name="Liimatainen K."/>
            <person name="Lipzen A."/>
            <person name="Lukacs Z."/>
            <person name="Mihaltcheva S."/>
            <person name="Morgado L.N."/>
            <person name="Niskanen T."/>
            <person name="Noordeloos M.E."/>
            <person name="Ohm R.A."/>
            <person name="Ortiz-Santana B."/>
            <person name="Ovrebo C."/>
            <person name="Racz N."/>
            <person name="Riley R."/>
            <person name="Savchenko A."/>
            <person name="Shiryaev A."/>
            <person name="Soop K."/>
            <person name="Spirin V."/>
            <person name="Szebenyi C."/>
            <person name="Tomsovsky M."/>
            <person name="Tulloss R.E."/>
            <person name="Uehling J."/>
            <person name="Grigoriev I.V."/>
            <person name="Vagvolgyi C."/>
            <person name="Papp T."/>
            <person name="Martin F.M."/>
            <person name="Miettinen O."/>
            <person name="Hibbett D.S."/>
            <person name="Nagy L.G."/>
        </authorList>
    </citation>
    <scope>NUCLEOTIDE SEQUENCE [LARGE SCALE GENOMIC DNA]</scope>
    <source>
        <strain evidence="2 3">CBS 309.79</strain>
    </source>
</reference>
<organism evidence="2 3">
    <name type="scientific">Pterulicium gracile</name>
    <dbReference type="NCBI Taxonomy" id="1884261"/>
    <lineage>
        <taxon>Eukaryota</taxon>
        <taxon>Fungi</taxon>
        <taxon>Dikarya</taxon>
        <taxon>Basidiomycota</taxon>
        <taxon>Agaricomycotina</taxon>
        <taxon>Agaricomycetes</taxon>
        <taxon>Agaricomycetidae</taxon>
        <taxon>Agaricales</taxon>
        <taxon>Pleurotineae</taxon>
        <taxon>Pterulaceae</taxon>
        <taxon>Pterulicium</taxon>
    </lineage>
</organism>
<evidence type="ECO:0000313" key="3">
    <source>
        <dbReference type="Proteomes" id="UP000305067"/>
    </source>
</evidence>
<sequence length="149" mass="16070">MNAPSQLPHVPAPGYYCPYPHYAFPQYPPGYFTPGNDSYNHGHSQPPHQAYAAPSHQVYGGHPQQTHTGVPPHQAYSAPPYPGYAGVPPHTYPGFYAPTNTAPPPFSHTSTSIDPVIDLTGDSENDSGCKQEEASPRPAKTSRAARRGH</sequence>
<evidence type="ECO:0000313" key="2">
    <source>
        <dbReference type="EMBL" id="TFL07042.1"/>
    </source>
</evidence>
<feature type="compositionally biased region" description="Low complexity" evidence="1">
    <location>
        <begin position="75"/>
        <end position="89"/>
    </location>
</feature>
<keyword evidence="3" id="KW-1185">Reference proteome</keyword>
<dbReference type="AlphaFoldDB" id="A0A5C3QYM8"/>
<evidence type="ECO:0000256" key="1">
    <source>
        <dbReference type="SAM" id="MobiDB-lite"/>
    </source>
</evidence>
<gene>
    <name evidence="2" type="ORF">BDV98DRAFT_557161</name>
</gene>
<proteinExistence type="predicted"/>
<dbReference type="EMBL" id="ML178814">
    <property type="protein sequence ID" value="TFL07042.1"/>
    <property type="molecule type" value="Genomic_DNA"/>
</dbReference>
<feature type="region of interest" description="Disordered" evidence="1">
    <location>
        <begin position="35"/>
        <end position="149"/>
    </location>
</feature>
<protein>
    <submittedName>
        <fullName evidence="2">Uncharacterized protein</fullName>
    </submittedName>
</protein>
<accession>A0A5C3QYM8</accession>
<dbReference type="Proteomes" id="UP000305067">
    <property type="component" value="Unassembled WGS sequence"/>
</dbReference>